<gene>
    <name evidence="2" type="ORF">SAMN05216270_119113</name>
</gene>
<proteinExistence type="predicted"/>
<dbReference type="Proteomes" id="UP000198949">
    <property type="component" value="Unassembled WGS sequence"/>
</dbReference>
<dbReference type="EMBL" id="FNAD01000019">
    <property type="protein sequence ID" value="SDE37693.1"/>
    <property type="molecule type" value="Genomic_DNA"/>
</dbReference>
<organism evidence="2 3">
    <name type="scientific">Glycomyces harbinensis</name>
    <dbReference type="NCBI Taxonomy" id="58114"/>
    <lineage>
        <taxon>Bacteria</taxon>
        <taxon>Bacillati</taxon>
        <taxon>Actinomycetota</taxon>
        <taxon>Actinomycetes</taxon>
        <taxon>Glycomycetales</taxon>
        <taxon>Glycomycetaceae</taxon>
        <taxon>Glycomyces</taxon>
    </lineage>
</organism>
<name>A0A1G7CEK5_9ACTN</name>
<keyword evidence="3" id="KW-1185">Reference proteome</keyword>
<keyword evidence="1" id="KW-1133">Transmembrane helix</keyword>
<evidence type="ECO:0000313" key="3">
    <source>
        <dbReference type="Proteomes" id="UP000198949"/>
    </source>
</evidence>
<reference evidence="3" key="1">
    <citation type="submission" date="2016-10" db="EMBL/GenBank/DDBJ databases">
        <authorList>
            <person name="Varghese N."/>
            <person name="Submissions S."/>
        </authorList>
    </citation>
    <scope>NUCLEOTIDE SEQUENCE [LARGE SCALE GENOMIC DNA]</scope>
    <source>
        <strain evidence="3">CGMCC 4.3516</strain>
    </source>
</reference>
<keyword evidence="1" id="KW-0472">Membrane</keyword>
<dbReference type="AlphaFoldDB" id="A0A1G7CEK5"/>
<keyword evidence="1" id="KW-0812">Transmembrane</keyword>
<evidence type="ECO:0000256" key="1">
    <source>
        <dbReference type="SAM" id="Phobius"/>
    </source>
</evidence>
<feature type="transmembrane region" description="Helical" evidence="1">
    <location>
        <begin position="40"/>
        <end position="59"/>
    </location>
</feature>
<protein>
    <submittedName>
        <fullName evidence="2">Uncharacterized protein</fullName>
    </submittedName>
</protein>
<evidence type="ECO:0000313" key="2">
    <source>
        <dbReference type="EMBL" id="SDE37693.1"/>
    </source>
</evidence>
<sequence length="270" mass="30183">MMAPHRRILYTGVVFGLLTFLAGATVDTIDDSGYTKTIGIALQSLGAAIIFPILVSFAYDRLRERLLGDEVWRLFAELSDAGIIRVYRDREFALGRDNAQTRLSEEFLSQKQGEILIMGSSLRVFFNPLGPFYRDIETILNSSNGNIEIKAIISRNDSPSIQDRIAVEQPTLPPDEKPQHDRDCDSTISAVRKIATSIGPNIALKRVMPAPYCTAVVFPGIAFYSPNMLSTEVPVRMPMILFRAGSHGYNMIKSQFEHLWNEKSSQQVVP</sequence>
<accession>A0A1G7CEK5</accession>
<dbReference type="STRING" id="58114.SAMN05216270_119113"/>